<keyword evidence="3" id="KW-0732">Signal</keyword>
<keyword evidence="2" id="KW-0677">Repeat</keyword>
<keyword evidence="1" id="KW-0853">WD repeat</keyword>
<dbReference type="OrthoDB" id="1492850at2"/>
<evidence type="ECO:0000256" key="3">
    <source>
        <dbReference type="SAM" id="SignalP"/>
    </source>
</evidence>
<dbReference type="KEGG" id="srd:SD10_20790"/>
<organism evidence="4 5">
    <name type="scientific">Spirosoma radiotolerans</name>
    <dbReference type="NCBI Taxonomy" id="1379870"/>
    <lineage>
        <taxon>Bacteria</taxon>
        <taxon>Pseudomonadati</taxon>
        <taxon>Bacteroidota</taxon>
        <taxon>Cytophagia</taxon>
        <taxon>Cytophagales</taxon>
        <taxon>Cytophagaceae</taxon>
        <taxon>Spirosoma</taxon>
    </lineage>
</organism>
<dbReference type="EMBL" id="CP010429">
    <property type="protein sequence ID" value="AKD56975.1"/>
    <property type="molecule type" value="Genomic_DNA"/>
</dbReference>
<accession>A0A0E3ZYF4</accession>
<dbReference type="STRING" id="1379870.SD10_20790"/>
<gene>
    <name evidence="4" type="ORF">SD10_20790</name>
</gene>
<dbReference type="InterPro" id="IPR015943">
    <property type="entry name" value="WD40/YVTN_repeat-like_dom_sf"/>
</dbReference>
<sequence>MSKSILFISFILLSFVSIANAQSPSPRLVGIQTVMASAFSPDERLLAISSIGEIIIWDITLQKEVYRFGKPIGKDPTGALLASKLIFSNDGKRLAAITEEVSQEHVIKIFDLTTYKELNSFDGKRSALTTISPSFHYATILSDENKLIVWDLTVNKQTNAIDIASDVLEDLDNDYEPVFTNQGRNLLIYTYTNNQLLEYDLTTGKLIKKFQNKFRYDNLAHTTDTKYLLTIIDNVLYTLSYPDYKMTSKAKLNSLEGRDLALKNTHFLNDGKSLIAENNFPPSPSWFKLDFSKGKLITYIESKKIVREGLEKMALSPSGKYVFTSSYIAKSQLRDFDGNIVKDLSEPAAVITAMGFSSANYQLYIGTYDGRLQQLDIATGKVSEVMQMDGPIMHVSCSKDGKQFTVAIEDEVEEKGAFHVFDMSTKKELKKYFADIQIQGQVYSADKKLTAFKSGYGLVLMKSANAPKSYFIALSKNDKADYAIVSTDNHITGTPIGMKTLIQFLREGKIVIVDPLKYSGYLPNLLTKDLLTP</sequence>
<dbReference type="AlphaFoldDB" id="A0A0E3ZYF4"/>
<dbReference type="PANTHER" id="PTHR44006">
    <property type="entry name" value="U5 SMALL NUCLEAR RIBONUCLEOPROTEIN 40 KDA PROTEIN"/>
    <property type="match status" value="1"/>
</dbReference>
<dbReference type="Proteomes" id="UP000033054">
    <property type="component" value="Chromosome"/>
</dbReference>
<reference evidence="4 5" key="1">
    <citation type="journal article" date="2014" name="Curr. Microbiol.">
        <title>Spirosoma radiotolerans sp. nov., a gamma-radiation-resistant bacterium isolated from gamma ray-irradiated soil.</title>
        <authorList>
            <person name="Lee J.J."/>
            <person name="Srinivasan S."/>
            <person name="Lim S."/>
            <person name="Joe M."/>
            <person name="Im S."/>
            <person name="Bae S.I."/>
            <person name="Park K.R."/>
            <person name="Han J.H."/>
            <person name="Park S.H."/>
            <person name="Joo B.M."/>
            <person name="Park S.J."/>
            <person name="Kim M.K."/>
        </authorList>
    </citation>
    <scope>NUCLEOTIDE SEQUENCE [LARGE SCALE GENOMIC DNA]</scope>
    <source>
        <strain evidence="4 5">DG5A</strain>
    </source>
</reference>
<dbReference type="PANTHER" id="PTHR44006:SF1">
    <property type="entry name" value="U5 SMALL NUCLEAR RIBONUCLEOPROTEIN 40 KDA PROTEIN"/>
    <property type="match status" value="1"/>
</dbReference>
<evidence type="ECO:0000256" key="2">
    <source>
        <dbReference type="ARBA" id="ARBA00022737"/>
    </source>
</evidence>
<dbReference type="SUPFAM" id="SSF50969">
    <property type="entry name" value="YVTN repeat-like/Quinoprotein amine dehydrogenase"/>
    <property type="match status" value="1"/>
</dbReference>
<dbReference type="Gene3D" id="2.130.10.10">
    <property type="entry name" value="YVTN repeat-like/Quinoprotein amine dehydrogenase"/>
    <property type="match status" value="2"/>
</dbReference>
<keyword evidence="5" id="KW-1185">Reference proteome</keyword>
<dbReference type="GO" id="GO:0003723">
    <property type="term" value="F:RNA binding"/>
    <property type="evidence" value="ECO:0007669"/>
    <property type="project" value="TreeGrafter"/>
</dbReference>
<dbReference type="InterPro" id="IPR052234">
    <property type="entry name" value="U5_snRNP_Component"/>
</dbReference>
<protein>
    <recommendedName>
        <fullName evidence="6">WD40 repeat domain-containing protein</fullName>
    </recommendedName>
</protein>
<evidence type="ECO:0000313" key="4">
    <source>
        <dbReference type="EMBL" id="AKD56975.1"/>
    </source>
</evidence>
<dbReference type="HOGENOM" id="CLU_510802_0_0_10"/>
<proteinExistence type="predicted"/>
<dbReference type="InterPro" id="IPR011044">
    <property type="entry name" value="Quino_amine_DH_bsu"/>
</dbReference>
<evidence type="ECO:0008006" key="6">
    <source>
        <dbReference type="Google" id="ProtNLM"/>
    </source>
</evidence>
<dbReference type="PATRIC" id="fig|1379870.5.peg.4481"/>
<name>A0A0E3ZYF4_9BACT</name>
<evidence type="ECO:0000256" key="1">
    <source>
        <dbReference type="ARBA" id="ARBA00022574"/>
    </source>
</evidence>
<evidence type="ECO:0000313" key="5">
    <source>
        <dbReference type="Proteomes" id="UP000033054"/>
    </source>
</evidence>
<feature type="signal peptide" evidence="3">
    <location>
        <begin position="1"/>
        <end position="21"/>
    </location>
</feature>
<feature type="chain" id="PRO_5002417441" description="WD40 repeat domain-containing protein" evidence="3">
    <location>
        <begin position="22"/>
        <end position="533"/>
    </location>
</feature>